<dbReference type="AlphaFoldDB" id="A0A1M5RE54"/>
<dbReference type="GO" id="GO:0008483">
    <property type="term" value="F:transaminase activity"/>
    <property type="evidence" value="ECO:0007669"/>
    <property type="project" value="UniProtKB-KW"/>
</dbReference>
<comment type="similarity">
    <text evidence="5">Belongs to the class-III pyridoxal-phosphate-dependent aminotransferase family.</text>
</comment>
<evidence type="ECO:0000313" key="7">
    <source>
        <dbReference type="Proteomes" id="UP000186132"/>
    </source>
</evidence>
<organism evidence="6 7">
    <name type="scientific">Jatrophihabitans endophyticus</name>
    <dbReference type="NCBI Taxonomy" id="1206085"/>
    <lineage>
        <taxon>Bacteria</taxon>
        <taxon>Bacillati</taxon>
        <taxon>Actinomycetota</taxon>
        <taxon>Actinomycetes</taxon>
        <taxon>Jatrophihabitantales</taxon>
        <taxon>Jatrophihabitantaceae</taxon>
        <taxon>Jatrophihabitans</taxon>
    </lineage>
</organism>
<dbReference type="OrthoDB" id="9801052at2"/>
<protein>
    <submittedName>
        <fullName evidence="6">Putrescine aminotransferase</fullName>
    </submittedName>
</protein>
<dbReference type="Pfam" id="PF00202">
    <property type="entry name" value="Aminotran_3"/>
    <property type="match status" value="1"/>
</dbReference>
<dbReference type="Proteomes" id="UP000186132">
    <property type="component" value="Unassembled WGS sequence"/>
</dbReference>
<dbReference type="PANTHER" id="PTHR11986">
    <property type="entry name" value="AMINOTRANSFERASE CLASS III"/>
    <property type="match status" value="1"/>
</dbReference>
<keyword evidence="3 6" id="KW-0808">Transferase</keyword>
<dbReference type="InterPro" id="IPR050103">
    <property type="entry name" value="Class-III_PLP-dep_AT"/>
</dbReference>
<dbReference type="Gene3D" id="3.90.1150.10">
    <property type="entry name" value="Aspartate Aminotransferase, domain 1"/>
    <property type="match status" value="1"/>
</dbReference>
<dbReference type="InterPro" id="IPR015424">
    <property type="entry name" value="PyrdxlP-dep_Trfase"/>
</dbReference>
<dbReference type="GO" id="GO:0030170">
    <property type="term" value="F:pyridoxal phosphate binding"/>
    <property type="evidence" value="ECO:0007669"/>
    <property type="project" value="InterPro"/>
</dbReference>
<proteinExistence type="inferred from homology"/>
<dbReference type="PIRSF" id="PIRSF000521">
    <property type="entry name" value="Transaminase_4ab_Lys_Orn"/>
    <property type="match status" value="1"/>
</dbReference>
<evidence type="ECO:0000256" key="4">
    <source>
        <dbReference type="ARBA" id="ARBA00022898"/>
    </source>
</evidence>
<sequence>MTATTAPTDPAAERADVLADYRRHVGAGAAALAEALALPVEARSEGAYLWDTAGRRYLQCGGYGVFILGHRPAPVVAALHRQLDRHPMSGRLLLSAELAEAAAALVAVTPDGLERVYFGCTGAEAVETALKLARANGRRRIVAMTGGFHGKTLGALSVTDRMSFRVPFKPLLPDVERVPYGDVDALRATLRDGPPACVIVEPVQGEGGVRIPPDGYLAATRDVTAEHGALLVVDEIQTGLGRLGRWWGWPDDAGTPDLLLVGKALGGGCVPVSAVLSTAEVFRPLDRNPRLHTSTFSGYPLGMAAVTATLRHLQAAAIPDRAASLGRALLAGVREAAMRAAEGVVRDVRGRGLLVGVELARPEQAAAFTAALVGNGVLPTSSLGADTVVRLCPPAVLDDADLDTLIRACAAAFAALRPGDGRTGPASGDS</sequence>
<dbReference type="EMBL" id="FQVU01000005">
    <property type="protein sequence ID" value="SHH24605.1"/>
    <property type="molecule type" value="Genomic_DNA"/>
</dbReference>
<keyword evidence="4 5" id="KW-0663">Pyridoxal phosphate</keyword>
<evidence type="ECO:0000256" key="2">
    <source>
        <dbReference type="ARBA" id="ARBA00022576"/>
    </source>
</evidence>
<keyword evidence="2 6" id="KW-0032">Aminotransferase</keyword>
<name>A0A1M5RE54_9ACTN</name>
<reference evidence="6 7" key="1">
    <citation type="submission" date="2016-11" db="EMBL/GenBank/DDBJ databases">
        <authorList>
            <person name="Jaros S."/>
            <person name="Januszkiewicz K."/>
            <person name="Wedrychowicz H."/>
        </authorList>
    </citation>
    <scope>NUCLEOTIDE SEQUENCE [LARGE SCALE GENOMIC DNA]</scope>
    <source>
        <strain evidence="6 7">DSM 45627</strain>
    </source>
</reference>
<dbReference type="Gene3D" id="3.40.640.10">
    <property type="entry name" value="Type I PLP-dependent aspartate aminotransferase-like (Major domain)"/>
    <property type="match status" value="1"/>
</dbReference>
<gene>
    <name evidence="6" type="ORF">SAMN05443575_3524</name>
</gene>
<dbReference type="FunFam" id="3.40.640.10:FF:000004">
    <property type="entry name" value="Acetylornithine aminotransferase"/>
    <property type="match status" value="1"/>
</dbReference>
<dbReference type="PROSITE" id="PS00600">
    <property type="entry name" value="AA_TRANSFER_CLASS_3"/>
    <property type="match status" value="1"/>
</dbReference>
<accession>A0A1M5RE54</accession>
<evidence type="ECO:0000313" key="6">
    <source>
        <dbReference type="EMBL" id="SHH24605.1"/>
    </source>
</evidence>
<dbReference type="STRING" id="1206085.SAMN05443575_3524"/>
<evidence type="ECO:0000256" key="3">
    <source>
        <dbReference type="ARBA" id="ARBA00022679"/>
    </source>
</evidence>
<keyword evidence="7" id="KW-1185">Reference proteome</keyword>
<evidence type="ECO:0000256" key="5">
    <source>
        <dbReference type="RuleBase" id="RU003560"/>
    </source>
</evidence>
<dbReference type="PANTHER" id="PTHR11986:SF79">
    <property type="entry name" value="ACETYLORNITHINE AMINOTRANSFERASE, MITOCHONDRIAL"/>
    <property type="match status" value="1"/>
</dbReference>
<comment type="cofactor">
    <cofactor evidence="1">
        <name>pyridoxal 5'-phosphate</name>
        <dbReference type="ChEBI" id="CHEBI:597326"/>
    </cofactor>
</comment>
<evidence type="ECO:0000256" key="1">
    <source>
        <dbReference type="ARBA" id="ARBA00001933"/>
    </source>
</evidence>
<dbReference type="RefSeq" id="WP_073391718.1">
    <property type="nucleotide sequence ID" value="NZ_FQVU01000005.1"/>
</dbReference>
<dbReference type="GO" id="GO:0042802">
    <property type="term" value="F:identical protein binding"/>
    <property type="evidence" value="ECO:0007669"/>
    <property type="project" value="TreeGrafter"/>
</dbReference>
<dbReference type="InterPro" id="IPR005814">
    <property type="entry name" value="Aminotrans_3"/>
</dbReference>
<dbReference type="InterPro" id="IPR049704">
    <property type="entry name" value="Aminotrans_3_PPA_site"/>
</dbReference>
<dbReference type="InterPro" id="IPR015421">
    <property type="entry name" value="PyrdxlP-dep_Trfase_major"/>
</dbReference>
<dbReference type="SUPFAM" id="SSF53383">
    <property type="entry name" value="PLP-dependent transferases"/>
    <property type="match status" value="1"/>
</dbReference>
<dbReference type="InterPro" id="IPR015422">
    <property type="entry name" value="PyrdxlP-dep_Trfase_small"/>
</dbReference>
<dbReference type="CDD" id="cd00610">
    <property type="entry name" value="OAT_like"/>
    <property type="match status" value="1"/>
</dbReference>